<proteinExistence type="predicted"/>
<accession>A0A5J6TGW3</accession>
<evidence type="ECO:0000313" key="1">
    <source>
        <dbReference type="EMBL" id="QFG09966.1"/>
    </source>
</evidence>
<organism evidence="1 2">
    <name type="scientific">Mycobacterium phage Antsirabe</name>
    <dbReference type="NCBI Taxonomy" id="2575610"/>
    <lineage>
        <taxon>Viruses</taxon>
        <taxon>Duplodnaviria</taxon>
        <taxon>Heunggongvirae</taxon>
        <taxon>Uroviricota</taxon>
        <taxon>Caudoviricetes</taxon>
        <taxon>Gclasvirinae</taxon>
        <taxon>Antsirabevirus</taxon>
        <taxon>Antsirabevirus antsirabe</taxon>
    </lineage>
</organism>
<dbReference type="GeneID" id="63926042"/>
<protein>
    <submittedName>
        <fullName evidence="1">Tail terminator</fullName>
    </submittedName>
</protein>
<dbReference type="Proteomes" id="UP000326949">
    <property type="component" value="Segment"/>
</dbReference>
<reference evidence="1 2" key="1">
    <citation type="submission" date="2019-07" db="EMBL/GenBank/DDBJ databases">
        <authorList>
            <person name="Divens A.M."/>
            <person name="Garlena R.A."/>
            <person name="Russell D.A."/>
            <person name="Pope W.H."/>
            <person name="Jacobs-Sera D."/>
            <person name="Hatfull G.F."/>
        </authorList>
    </citation>
    <scope>NUCLEOTIDE SEQUENCE [LARGE SCALE GENOMIC DNA]</scope>
</reference>
<dbReference type="KEGG" id="vg:63926042"/>
<name>A0A5J6TGW3_9CAUD</name>
<keyword evidence="2" id="KW-1185">Reference proteome</keyword>
<dbReference type="RefSeq" id="YP_010051552.1">
    <property type="nucleotide sequence ID" value="NC_054444.1"/>
</dbReference>
<sequence length="150" mass="16331">MTGPALVGPTMEPAIACRAYLTRRLADRGITEEYLPVGATTPAGTPRRYVLLNQLDSRRRGPVADYMLRARVFNEDAFEVGQHGTLLHGALLAAAQVKVVFPDVGELWITGTEHVSGPSDLQDPDHEPLFGQAMTVWWTVALKPIEGNAP</sequence>
<dbReference type="EMBL" id="MN234183">
    <property type="protein sequence ID" value="QFG09966.1"/>
    <property type="molecule type" value="Genomic_DNA"/>
</dbReference>
<evidence type="ECO:0000313" key="2">
    <source>
        <dbReference type="Proteomes" id="UP000326949"/>
    </source>
</evidence>
<gene>
    <name evidence="1" type="primary">12</name>
    <name evidence="1" type="ORF">PBI_ANTSIRABE_12</name>
</gene>